<dbReference type="InterPro" id="IPR001347">
    <property type="entry name" value="SIS_dom"/>
</dbReference>
<dbReference type="SUPFAM" id="SSF53697">
    <property type="entry name" value="SIS domain"/>
    <property type="match status" value="1"/>
</dbReference>
<dbReference type="EMBL" id="CP165646">
    <property type="protein sequence ID" value="XDU65428.1"/>
    <property type="molecule type" value="Genomic_DNA"/>
</dbReference>
<dbReference type="GO" id="GO:0097367">
    <property type="term" value="F:carbohydrate derivative binding"/>
    <property type="evidence" value="ECO:0007669"/>
    <property type="project" value="InterPro"/>
</dbReference>
<evidence type="ECO:0000313" key="6">
    <source>
        <dbReference type="EMBL" id="XDU65428.1"/>
    </source>
</evidence>
<dbReference type="PROSITE" id="PS51464">
    <property type="entry name" value="SIS"/>
    <property type="match status" value="1"/>
</dbReference>
<evidence type="ECO:0000256" key="1">
    <source>
        <dbReference type="ARBA" id="ARBA00023015"/>
    </source>
</evidence>
<dbReference type="Pfam" id="PF01380">
    <property type="entry name" value="SIS"/>
    <property type="match status" value="1"/>
</dbReference>
<sequence length="294" mass="33434">MNNKRLELNKNYESKIREVYGELRKSEQKVADYVLQNKEKISIMGLEEVAKQSDVSTPTVIRFTKALGYDGFKEFKIELLKSLPQNDEIKNDKILLDLHVNKNDKLEDLPIKIIGLSIKALEDTLKFLNYKDYRKAIELITNSNIIDIYGVGNSGSIGNDFMNKLTRVGINCRTYSDNHLQQLCACHLTENDLAIAISHSGGTKDTIDALHIAKESGAKTLVLTNFKASKITKYADITLFTGDTEKTFYSETMSSRISQLALVDMLYMGILLSDYDKYTKRLNKVNNLSKFRTY</sequence>
<evidence type="ECO:0000259" key="4">
    <source>
        <dbReference type="PROSITE" id="PS51071"/>
    </source>
</evidence>
<dbReference type="PANTHER" id="PTHR30514">
    <property type="entry name" value="GLUCOKINASE"/>
    <property type="match status" value="1"/>
</dbReference>
<feature type="domain" description="SIS" evidence="5">
    <location>
        <begin position="136"/>
        <end position="276"/>
    </location>
</feature>
<dbReference type="Pfam" id="PF01418">
    <property type="entry name" value="HTH_6"/>
    <property type="match status" value="1"/>
</dbReference>
<dbReference type="InterPro" id="IPR047640">
    <property type="entry name" value="RpiR-like"/>
</dbReference>
<dbReference type="InterPro" id="IPR035472">
    <property type="entry name" value="RpiR-like_SIS"/>
</dbReference>
<dbReference type="GO" id="GO:1901135">
    <property type="term" value="P:carbohydrate derivative metabolic process"/>
    <property type="evidence" value="ECO:0007669"/>
    <property type="project" value="InterPro"/>
</dbReference>
<dbReference type="RefSeq" id="WP_369713648.1">
    <property type="nucleotide sequence ID" value="NZ_CP165646.1"/>
</dbReference>
<dbReference type="KEGG" id="lmes:AB8B23_04540"/>
<dbReference type="GO" id="GO:0003677">
    <property type="term" value="F:DNA binding"/>
    <property type="evidence" value="ECO:0007669"/>
    <property type="project" value="UniProtKB-KW"/>
</dbReference>
<accession>A0AB39VEK2</accession>
<gene>
    <name evidence="6" type="ORF">AB8B23_04540</name>
</gene>
<keyword evidence="3" id="KW-0804">Transcription</keyword>
<dbReference type="Gene3D" id="3.40.50.10490">
    <property type="entry name" value="Glucose-6-phosphate isomerase like protein, domain 1"/>
    <property type="match status" value="1"/>
</dbReference>
<dbReference type="AlphaFoldDB" id="A0AB39VEK2"/>
<dbReference type="GO" id="GO:0003700">
    <property type="term" value="F:DNA-binding transcription factor activity"/>
    <property type="evidence" value="ECO:0007669"/>
    <property type="project" value="InterPro"/>
</dbReference>
<evidence type="ECO:0000259" key="5">
    <source>
        <dbReference type="PROSITE" id="PS51464"/>
    </source>
</evidence>
<organism evidence="6">
    <name type="scientific">Leptotrichia mesophila</name>
    <dbReference type="NCBI Taxonomy" id="3239303"/>
    <lineage>
        <taxon>Bacteria</taxon>
        <taxon>Fusobacteriati</taxon>
        <taxon>Fusobacteriota</taxon>
        <taxon>Fusobacteriia</taxon>
        <taxon>Fusobacteriales</taxon>
        <taxon>Leptotrichiaceae</taxon>
        <taxon>Leptotrichia</taxon>
    </lineage>
</organism>
<dbReference type="PROSITE" id="PS51071">
    <property type="entry name" value="HTH_RPIR"/>
    <property type="match status" value="1"/>
</dbReference>
<keyword evidence="2" id="KW-0238">DNA-binding</keyword>
<evidence type="ECO:0000256" key="2">
    <source>
        <dbReference type="ARBA" id="ARBA00023125"/>
    </source>
</evidence>
<reference evidence="6" key="1">
    <citation type="submission" date="2024-07" db="EMBL/GenBank/DDBJ databases">
        <authorList>
            <person name="Li X.-J."/>
            <person name="Wang X."/>
        </authorList>
    </citation>
    <scope>NUCLEOTIDE SEQUENCE</scope>
    <source>
        <strain evidence="6">HSP-342</strain>
    </source>
</reference>
<dbReference type="CDD" id="cd05013">
    <property type="entry name" value="SIS_RpiR"/>
    <property type="match status" value="1"/>
</dbReference>
<dbReference type="InterPro" id="IPR036388">
    <property type="entry name" value="WH-like_DNA-bd_sf"/>
</dbReference>
<feature type="domain" description="HTH rpiR-type" evidence="4">
    <location>
        <begin position="10"/>
        <end position="86"/>
    </location>
</feature>
<dbReference type="InterPro" id="IPR046348">
    <property type="entry name" value="SIS_dom_sf"/>
</dbReference>
<dbReference type="InterPro" id="IPR009057">
    <property type="entry name" value="Homeodomain-like_sf"/>
</dbReference>
<evidence type="ECO:0000256" key="3">
    <source>
        <dbReference type="ARBA" id="ARBA00023163"/>
    </source>
</evidence>
<dbReference type="PANTHER" id="PTHR30514:SF1">
    <property type="entry name" value="HTH-TYPE TRANSCRIPTIONAL REGULATOR HEXR-RELATED"/>
    <property type="match status" value="1"/>
</dbReference>
<keyword evidence="1" id="KW-0805">Transcription regulation</keyword>
<proteinExistence type="predicted"/>
<protein>
    <submittedName>
        <fullName evidence="6">MurR/RpiR family transcriptional regulator</fullName>
    </submittedName>
</protein>
<dbReference type="SUPFAM" id="SSF46689">
    <property type="entry name" value="Homeodomain-like"/>
    <property type="match status" value="1"/>
</dbReference>
<dbReference type="Gene3D" id="1.10.10.10">
    <property type="entry name" value="Winged helix-like DNA-binding domain superfamily/Winged helix DNA-binding domain"/>
    <property type="match status" value="1"/>
</dbReference>
<name>A0AB39VEK2_9FUSO</name>
<dbReference type="InterPro" id="IPR000281">
    <property type="entry name" value="HTH_RpiR"/>
</dbReference>